<feature type="chain" id="PRO_5039432852" evidence="1">
    <location>
        <begin position="23"/>
        <end position="147"/>
    </location>
</feature>
<protein>
    <submittedName>
        <fullName evidence="2">Uncharacterized protein</fullName>
    </submittedName>
</protein>
<evidence type="ECO:0000313" key="3">
    <source>
        <dbReference type="Proteomes" id="UP000199417"/>
    </source>
</evidence>
<sequence>MQARGAIAVAAAMAAVTLTVGAGRAAASSAGSVGIGDLAVSVGYRCTTTGTGPADWRTTAHVLTTVTNIGSAPVRGVGTLVQIPLTFGAREFAPEIAPGRSVVYDHDTRSNALILNPVGVAAFGAGVDANPFDNMYAGVAPFVCSAL</sequence>
<dbReference type="RefSeq" id="WP_139191198.1">
    <property type="nucleotide sequence ID" value="NZ_FNAB01000005.1"/>
</dbReference>
<dbReference type="Proteomes" id="UP000199417">
    <property type="component" value="Unassembled WGS sequence"/>
</dbReference>
<proteinExistence type="predicted"/>
<accession>A0A1G6WGI1</accession>
<keyword evidence="1" id="KW-0732">Signal</keyword>
<feature type="signal peptide" evidence="1">
    <location>
        <begin position="1"/>
        <end position="22"/>
    </location>
</feature>
<evidence type="ECO:0000313" key="2">
    <source>
        <dbReference type="EMBL" id="SDD64823.1"/>
    </source>
</evidence>
<reference evidence="2 3" key="1">
    <citation type="submission" date="2016-10" db="EMBL/GenBank/DDBJ databases">
        <authorList>
            <person name="de Groot N.N."/>
        </authorList>
    </citation>
    <scope>NUCLEOTIDE SEQUENCE [LARGE SCALE GENOMIC DNA]</scope>
    <source>
        <strain evidence="2 3">JCM 11308</strain>
    </source>
</reference>
<name>A0A1G6WGI1_9NOCA</name>
<dbReference type="AlphaFoldDB" id="A0A1G6WGI1"/>
<gene>
    <name evidence="2" type="ORF">SAMN05444580_105358</name>
</gene>
<keyword evidence="3" id="KW-1185">Reference proteome</keyword>
<dbReference type="EMBL" id="FNAB01000005">
    <property type="protein sequence ID" value="SDD64823.1"/>
    <property type="molecule type" value="Genomic_DNA"/>
</dbReference>
<organism evidence="2 3">
    <name type="scientific">Rhodococcus tukisamuensis</name>
    <dbReference type="NCBI Taxonomy" id="168276"/>
    <lineage>
        <taxon>Bacteria</taxon>
        <taxon>Bacillati</taxon>
        <taxon>Actinomycetota</taxon>
        <taxon>Actinomycetes</taxon>
        <taxon>Mycobacteriales</taxon>
        <taxon>Nocardiaceae</taxon>
        <taxon>Rhodococcus</taxon>
    </lineage>
</organism>
<evidence type="ECO:0000256" key="1">
    <source>
        <dbReference type="SAM" id="SignalP"/>
    </source>
</evidence>